<dbReference type="KEGG" id="aab:A4R43_39345"/>
<name>A0A344LI91_9PSEU</name>
<dbReference type="Proteomes" id="UP000250434">
    <property type="component" value="Chromosome"/>
</dbReference>
<evidence type="ECO:0000313" key="2">
    <source>
        <dbReference type="Proteomes" id="UP000250434"/>
    </source>
</evidence>
<protein>
    <submittedName>
        <fullName evidence="1">Uncharacterized protein</fullName>
    </submittedName>
</protein>
<dbReference type="OrthoDB" id="4290974at2"/>
<reference evidence="1 2" key="1">
    <citation type="submission" date="2016-04" db="EMBL/GenBank/DDBJ databases">
        <title>Complete genome sequence and analysis of deep-sea sediment isolate, Amycolatopsis sp. WP1.</title>
        <authorList>
            <person name="Wang H."/>
            <person name="Chen S."/>
            <person name="Wu Q."/>
        </authorList>
    </citation>
    <scope>NUCLEOTIDE SEQUENCE [LARGE SCALE GENOMIC DNA]</scope>
    <source>
        <strain evidence="1 2">WP1</strain>
    </source>
</reference>
<proteinExistence type="predicted"/>
<dbReference type="Pfam" id="PF19730">
    <property type="entry name" value="DUF6221"/>
    <property type="match status" value="1"/>
</dbReference>
<evidence type="ECO:0000313" key="1">
    <source>
        <dbReference type="EMBL" id="AXB47765.1"/>
    </source>
</evidence>
<sequence>MTDLVAFLTARVNERQSLIMRTVQKGKAGDQLDHADLATQTEMRIRGLGSVELESINRMIREVEATRLIIEAHETTVTDRVAGFPLYGGDYWCEICHVPGGEPGTTWCRTLRLLALPYADHPEYRREWRP</sequence>
<dbReference type="InterPro" id="IPR046193">
    <property type="entry name" value="DUF6221"/>
</dbReference>
<dbReference type="AlphaFoldDB" id="A0A344LI91"/>
<dbReference type="EMBL" id="CP015163">
    <property type="protein sequence ID" value="AXB47765.1"/>
    <property type="molecule type" value="Genomic_DNA"/>
</dbReference>
<accession>A0A344LI91</accession>
<keyword evidence="2" id="KW-1185">Reference proteome</keyword>
<organism evidence="1 2">
    <name type="scientific">Amycolatopsis albispora</name>
    <dbReference type="NCBI Taxonomy" id="1804986"/>
    <lineage>
        <taxon>Bacteria</taxon>
        <taxon>Bacillati</taxon>
        <taxon>Actinomycetota</taxon>
        <taxon>Actinomycetes</taxon>
        <taxon>Pseudonocardiales</taxon>
        <taxon>Pseudonocardiaceae</taxon>
        <taxon>Amycolatopsis</taxon>
    </lineage>
</organism>
<dbReference type="RefSeq" id="WP_113696827.1">
    <property type="nucleotide sequence ID" value="NZ_CP015163.1"/>
</dbReference>
<gene>
    <name evidence="1" type="ORF">A4R43_39345</name>
</gene>